<accession>A0A833GXS0</accession>
<feature type="coiled-coil region" evidence="1">
    <location>
        <begin position="27"/>
        <end position="54"/>
    </location>
</feature>
<keyword evidence="1" id="KW-0175">Coiled coil</keyword>
<proteinExistence type="predicted"/>
<evidence type="ECO:0000256" key="2">
    <source>
        <dbReference type="SAM" id="Phobius"/>
    </source>
</evidence>
<feature type="transmembrane region" description="Helical" evidence="2">
    <location>
        <begin position="6"/>
        <end position="24"/>
    </location>
</feature>
<comment type="caution">
    <text evidence="3">The sequence shown here is derived from an EMBL/GenBank/DDBJ whole genome shotgun (WGS) entry which is preliminary data.</text>
</comment>
<keyword evidence="2" id="KW-1133">Transmembrane helix</keyword>
<dbReference type="Proteomes" id="UP000460298">
    <property type="component" value="Unassembled WGS sequence"/>
</dbReference>
<sequence length="70" mass="7937">MSIEVLITIIIQLAMFAFLFGRQIEAVKGLRERNEKLETRMETLAASMEELAKEHAEHIGEHKGIRSSIA</sequence>
<keyword evidence="2" id="KW-0812">Transmembrane</keyword>
<protein>
    <submittedName>
        <fullName evidence="3">Uncharacterized protein</fullName>
    </submittedName>
</protein>
<reference evidence="3 4" key="1">
    <citation type="submission" date="2019-10" db="EMBL/GenBank/DDBJ databases">
        <title>Extracellular Electron Transfer in a Candidatus Methanoperedens spp. Enrichment Culture.</title>
        <authorList>
            <person name="Berger S."/>
            <person name="Rangel Shaw D."/>
            <person name="Berben T."/>
            <person name="In 'T Zandt M."/>
            <person name="Frank J."/>
            <person name="Reimann J."/>
            <person name="Jetten M.S.M."/>
            <person name="Welte C.U."/>
        </authorList>
    </citation>
    <scope>NUCLEOTIDE SEQUENCE [LARGE SCALE GENOMIC DNA]</scope>
    <source>
        <strain evidence="3">SB12</strain>
    </source>
</reference>
<evidence type="ECO:0000256" key="1">
    <source>
        <dbReference type="SAM" id="Coils"/>
    </source>
</evidence>
<gene>
    <name evidence="3" type="ORF">F9K24_20760</name>
</gene>
<dbReference type="EMBL" id="WBUI01000036">
    <property type="protein sequence ID" value="KAB2929158.1"/>
    <property type="molecule type" value="Genomic_DNA"/>
</dbReference>
<organism evidence="3 4">
    <name type="scientific">Leptonema illini</name>
    <dbReference type="NCBI Taxonomy" id="183"/>
    <lineage>
        <taxon>Bacteria</taxon>
        <taxon>Pseudomonadati</taxon>
        <taxon>Spirochaetota</taxon>
        <taxon>Spirochaetia</taxon>
        <taxon>Leptospirales</taxon>
        <taxon>Leptospiraceae</taxon>
        <taxon>Leptonema</taxon>
    </lineage>
</organism>
<evidence type="ECO:0000313" key="3">
    <source>
        <dbReference type="EMBL" id="KAB2929158.1"/>
    </source>
</evidence>
<keyword evidence="2" id="KW-0472">Membrane</keyword>
<name>A0A833GXS0_9LEPT</name>
<dbReference type="AlphaFoldDB" id="A0A833GXS0"/>
<evidence type="ECO:0000313" key="4">
    <source>
        <dbReference type="Proteomes" id="UP000460298"/>
    </source>
</evidence>